<dbReference type="RefSeq" id="WP_147685387.1">
    <property type="nucleotide sequence ID" value="NZ_VDUX01000003.1"/>
</dbReference>
<dbReference type="GO" id="GO:0045259">
    <property type="term" value="C:proton-transporting ATP synthase complex"/>
    <property type="evidence" value="ECO:0007669"/>
    <property type="project" value="UniProtKB-KW"/>
</dbReference>
<keyword evidence="3 7" id="KW-0375">Hydrogen ion transport</keyword>
<proteinExistence type="inferred from homology"/>
<sequence>MRGVSATSREAVLDVVERSTGEPGQLGDELFSVASALDATPSVRRMLTDPATEPDARSGMAAAVFGDKIAPATLAVLDVAARGRWASSRDLTDTIEAAGVAAHVAAASAAGTLDSLEDELFEAGRLIRHEADLRGVLGDRTISADRKAPLIESIFGGKVTDATLALLKQAAAARTGAFESVLHRFADEVAARRDRVLAEVRSAYELGDDERRRLAQALAARYGRDVQLNVVVDPSIVGGLRVVVGDEVIDGSVATRLEDVRRRLVG</sequence>
<dbReference type="Gene3D" id="1.10.520.20">
    <property type="entry name" value="N-terminal domain of the delta subunit of the F1F0-ATP synthase"/>
    <property type="match status" value="1"/>
</dbReference>
<keyword evidence="5 7" id="KW-0472">Membrane</keyword>
<dbReference type="InterPro" id="IPR000711">
    <property type="entry name" value="ATPase_OSCP/dsu"/>
</dbReference>
<evidence type="ECO:0000313" key="8">
    <source>
        <dbReference type="EMBL" id="TXL61259.1"/>
    </source>
</evidence>
<evidence type="ECO:0000256" key="7">
    <source>
        <dbReference type="HAMAP-Rule" id="MF_01416"/>
    </source>
</evidence>
<accession>A0A5C8NHH1</accession>
<dbReference type="HAMAP" id="MF_01416">
    <property type="entry name" value="ATP_synth_delta_bact"/>
    <property type="match status" value="1"/>
</dbReference>
<dbReference type="PANTHER" id="PTHR11910">
    <property type="entry name" value="ATP SYNTHASE DELTA CHAIN"/>
    <property type="match status" value="1"/>
</dbReference>
<dbReference type="Proteomes" id="UP000321571">
    <property type="component" value="Unassembled WGS sequence"/>
</dbReference>
<dbReference type="Pfam" id="PF00213">
    <property type="entry name" value="OSCP"/>
    <property type="match status" value="1"/>
</dbReference>
<gene>
    <name evidence="7" type="primary">atpH</name>
    <name evidence="8" type="ORF">FHP06_07445</name>
</gene>
<dbReference type="NCBIfam" id="NF009967">
    <property type="entry name" value="PRK13430.1"/>
    <property type="match status" value="1"/>
</dbReference>
<dbReference type="GO" id="GO:0046933">
    <property type="term" value="F:proton-transporting ATP synthase activity, rotational mechanism"/>
    <property type="evidence" value="ECO:0007669"/>
    <property type="project" value="UniProtKB-UniRule"/>
</dbReference>
<evidence type="ECO:0000256" key="6">
    <source>
        <dbReference type="ARBA" id="ARBA00023310"/>
    </source>
</evidence>
<comment type="subcellular location">
    <subcellularLocation>
        <location evidence="7">Cell membrane</location>
        <topology evidence="7">Peripheral membrane protein</topology>
    </subcellularLocation>
    <subcellularLocation>
        <location evidence="1">Membrane</location>
    </subcellularLocation>
</comment>
<dbReference type="EMBL" id="VDUX01000003">
    <property type="protein sequence ID" value="TXL61259.1"/>
    <property type="molecule type" value="Genomic_DNA"/>
</dbReference>
<comment type="function">
    <text evidence="7">F(1)F(0) ATP synthase produces ATP from ADP in the presence of a proton or sodium gradient. F-type ATPases consist of two structural domains, F(1) containing the extramembraneous catalytic core and F(0) containing the membrane proton channel, linked together by a central stalk and a peripheral stalk. During catalysis, ATP synthesis in the catalytic domain of F(1) is coupled via a rotary mechanism of the central stalk subunits to proton translocation.</text>
</comment>
<dbReference type="AlphaFoldDB" id="A0A5C8NHH1"/>
<dbReference type="InterPro" id="IPR026015">
    <property type="entry name" value="ATP_synth_OSCP/delta_N_sf"/>
</dbReference>
<protein>
    <recommendedName>
        <fullName evidence="7">ATP synthase subunit delta</fullName>
    </recommendedName>
    <alternativeName>
        <fullName evidence="7">ATP synthase F(1) sector subunit delta</fullName>
    </alternativeName>
    <alternativeName>
        <fullName evidence="7">F-type ATPase subunit delta</fullName>
        <shortName evidence="7">F-ATPase subunit delta</shortName>
    </alternativeName>
</protein>
<dbReference type="PRINTS" id="PR00125">
    <property type="entry name" value="ATPASEDELTA"/>
</dbReference>
<name>A0A5C8NHH1_9ACTN</name>
<comment type="function">
    <text evidence="7">This protein is part of the stalk that links CF(0) to CF(1). It either transmits conformational changes from CF(0) to CF(1) or is implicated in proton conduction.</text>
</comment>
<keyword evidence="4 7" id="KW-0406">Ion transport</keyword>
<keyword evidence="2 7" id="KW-0813">Transport</keyword>
<dbReference type="OrthoDB" id="5242917at2"/>
<evidence type="ECO:0000256" key="5">
    <source>
        <dbReference type="ARBA" id="ARBA00023136"/>
    </source>
</evidence>
<evidence type="ECO:0000256" key="3">
    <source>
        <dbReference type="ARBA" id="ARBA00022781"/>
    </source>
</evidence>
<comment type="caution">
    <text evidence="8">The sequence shown here is derived from an EMBL/GenBank/DDBJ whole genome shotgun (WGS) entry which is preliminary data.</text>
</comment>
<evidence type="ECO:0000313" key="9">
    <source>
        <dbReference type="Proteomes" id="UP000321571"/>
    </source>
</evidence>
<keyword evidence="6 7" id="KW-0066">ATP synthesis</keyword>
<reference evidence="8 9" key="1">
    <citation type="submission" date="2019-06" db="EMBL/GenBank/DDBJ databases">
        <title>Aeromicrobium sp. nov., isolated from a maize field.</title>
        <authorList>
            <person name="Lin S.-Y."/>
            <person name="Tsai C.-F."/>
            <person name="Young C.-C."/>
        </authorList>
    </citation>
    <scope>NUCLEOTIDE SEQUENCE [LARGE SCALE GENOMIC DNA]</scope>
    <source>
        <strain evidence="8 9">CC-CFT486</strain>
    </source>
</reference>
<keyword evidence="7" id="KW-0139">CF(1)</keyword>
<evidence type="ECO:0000256" key="1">
    <source>
        <dbReference type="ARBA" id="ARBA00004370"/>
    </source>
</evidence>
<keyword evidence="9" id="KW-1185">Reference proteome</keyword>
<dbReference type="GO" id="GO:0005886">
    <property type="term" value="C:plasma membrane"/>
    <property type="evidence" value="ECO:0007669"/>
    <property type="project" value="UniProtKB-SubCell"/>
</dbReference>
<evidence type="ECO:0000256" key="2">
    <source>
        <dbReference type="ARBA" id="ARBA00022448"/>
    </source>
</evidence>
<keyword evidence="7" id="KW-1003">Cell membrane</keyword>
<dbReference type="SUPFAM" id="SSF47928">
    <property type="entry name" value="N-terminal domain of the delta subunit of the F1F0-ATP synthase"/>
    <property type="match status" value="1"/>
</dbReference>
<comment type="similarity">
    <text evidence="7">Belongs to the ATPase delta chain family.</text>
</comment>
<dbReference type="NCBIfam" id="TIGR01145">
    <property type="entry name" value="ATP_synt_delta"/>
    <property type="match status" value="1"/>
</dbReference>
<organism evidence="8 9">
    <name type="scientific">Aeromicrobium terrae</name>
    <dbReference type="NCBI Taxonomy" id="2498846"/>
    <lineage>
        <taxon>Bacteria</taxon>
        <taxon>Bacillati</taxon>
        <taxon>Actinomycetota</taxon>
        <taxon>Actinomycetes</taxon>
        <taxon>Propionibacteriales</taxon>
        <taxon>Nocardioidaceae</taxon>
        <taxon>Aeromicrobium</taxon>
    </lineage>
</organism>
<evidence type="ECO:0000256" key="4">
    <source>
        <dbReference type="ARBA" id="ARBA00023065"/>
    </source>
</evidence>